<gene>
    <name evidence="3" type="ORF">JYU34_019270</name>
</gene>
<keyword evidence="2" id="KW-1133">Transmembrane helix</keyword>
<keyword evidence="2" id="KW-0812">Transmembrane</keyword>
<comment type="caution">
    <text evidence="3">The sequence shown here is derived from an EMBL/GenBank/DDBJ whole genome shotgun (WGS) entry which is preliminary data.</text>
</comment>
<evidence type="ECO:0000313" key="3">
    <source>
        <dbReference type="EMBL" id="KAG7297309.1"/>
    </source>
</evidence>
<name>A0ABQ7PWM7_PLUXY</name>
<accession>A0ABQ7PWM7</accession>
<evidence type="ECO:0000313" key="4">
    <source>
        <dbReference type="Proteomes" id="UP000823941"/>
    </source>
</evidence>
<evidence type="ECO:0000256" key="1">
    <source>
        <dbReference type="SAM" id="MobiDB-lite"/>
    </source>
</evidence>
<reference evidence="3 4" key="1">
    <citation type="submission" date="2021-06" db="EMBL/GenBank/DDBJ databases">
        <title>A haploid diamondback moth (Plutella xylostella L.) genome assembly resolves 31 chromosomes and identifies a diamide resistance mutation.</title>
        <authorList>
            <person name="Ward C.M."/>
            <person name="Perry K.D."/>
            <person name="Baker G."/>
            <person name="Powis K."/>
            <person name="Heckel D.G."/>
            <person name="Baxter S.W."/>
        </authorList>
    </citation>
    <scope>NUCLEOTIDE SEQUENCE [LARGE SCALE GENOMIC DNA]</scope>
    <source>
        <strain evidence="3 4">LV</strain>
        <tissue evidence="3">Single pupa</tissue>
    </source>
</reference>
<feature type="region of interest" description="Disordered" evidence="1">
    <location>
        <begin position="29"/>
        <end position="48"/>
    </location>
</feature>
<organism evidence="3 4">
    <name type="scientific">Plutella xylostella</name>
    <name type="common">Diamondback moth</name>
    <name type="synonym">Plutella maculipennis</name>
    <dbReference type="NCBI Taxonomy" id="51655"/>
    <lineage>
        <taxon>Eukaryota</taxon>
        <taxon>Metazoa</taxon>
        <taxon>Ecdysozoa</taxon>
        <taxon>Arthropoda</taxon>
        <taxon>Hexapoda</taxon>
        <taxon>Insecta</taxon>
        <taxon>Pterygota</taxon>
        <taxon>Neoptera</taxon>
        <taxon>Endopterygota</taxon>
        <taxon>Lepidoptera</taxon>
        <taxon>Glossata</taxon>
        <taxon>Ditrysia</taxon>
        <taxon>Yponomeutoidea</taxon>
        <taxon>Plutellidae</taxon>
        <taxon>Plutella</taxon>
    </lineage>
</organism>
<dbReference type="EMBL" id="JAHIBW010000026">
    <property type="protein sequence ID" value="KAG7297309.1"/>
    <property type="molecule type" value="Genomic_DNA"/>
</dbReference>
<keyword evidence="2" id="KW-0472">Membrane</keyword>
<keyword evidence="4" id="KW-1185">Reference proteome</keyword>
<dbReference type="Proteomes" id="UP000823941">
    <property type="component" value="Chromosome 26"/>
</dbReference>
<feature type="compositionally biased region" description="Pro residues" evidence="1">
    <location>
        <begin position="33"/>
        <end position="46"/>
    </location>
</feature>
<feature type="region of interest" description="Disordered" evidence="1">
    <location>
        <begin position="1"/>
        <end position="20"/>
    </location>
</feature>
<feature type="transmembrane region" description="Helical" evidence="2">
    <location>
        <begin position="51"/>
        <end position="69"/>
    </location>
</feature>
<proteinExistence type="predicted"/>
<evidence type="ECO:0000256" key="2">
    <source>
        <dbReference type="SAM" id="Phobius"/>
    </source>
</evidence>
<protein>
    <submittedName>
        <fullName evidence="3">Uncharacterized protein</fullName>
    </submittedName>
</protein>
<sequence>MTMTVSDQYPNSLSPQTSTFPIRHKYKKAYERPPCPPPPPLPPPPPKNRRLLWGAIGVVLAAGGFAVYAK</sequence>